<name>A0ABP8EE11_9FLAO</name>
<comment type="caution">
    <text evidence="1">The sequence shown here is derived from an EMBL/GenBank/DDBJ whole genome shotgun (WGS) entry which is preliminary data.</text>
</comment>
<evidence type="ECO:0008006" key="3">
    <source>
        <dbReference type="Google" id="ProtNLM"/>
    </source>
</evidence>
<organism evidence="1 2">
    <name type="scientific">Hyunsoonleella aestuarii</name>
    <dbReference type="NCBI Taxonomy" id="912802"/>
    <lineage>
        <taxon>Bacteria</taxon>
        <taxon>Pseudomonadati</taxon>
        <taxon>Bacteroidota</taxon>
        <taxon>Flavobacteriia</taxon>
        <taxon>Flavobacteriales</taxon>
        <taxon>Flavobacteriaceae</taxon>
    </lineage>
</organism>
<sequence>MSFSEGTWDSQGCTDTITVTFTATDECGLTSSQDQTFVISDTTSPELITEFPAPISVSCDNIPDAADLAFADNCSTNVTVTFTEEYMYTTNDTEEYEIKRTWTAVDECGNPAAVVEQIVTVTIDEFVIPTTADACVDDGTVDLNQFASDLDEDSSWSFISGVTNDIVLNDNIFDPSNLLDFTGDYVFSYTYTSPTGCLETTEVTINVNDECVVFPCTSDDIIISKAVTPNGDSYNQSFDIDADPGCGFRAEVKIFNRWGALIFESADYPIGINATGSPDSLKWEGQANGAIGNADTAPNGTYYYIVTLKNSTGNSGVGLPPFTGPVYLGTK</sequence>
<protein>
    <recommendedName>
        <fullName evidence="3">Gliding motility-associated C-terminal domain-containing protein</fullName>
    </recommendedName>
</protein>
<reference evidence="2" key="1">
    <citation type="journal article" date="2019" name="Int. J. Syst. Evol. Microbiol.">
        <title>The Global Catalogue of Microorganisms (GCM) 10K type strain sequencing project: providing services to taxonomists for standard genome sequencing and annotation.</title>
        <authorList>
            <consortium name="The Broad Institute Genomics Platform"/>
            <consortium name="The Broad Institute Genome Sequencing Center for Infectious Disease"/>
            <person name="Wu L."/>
            <person name="Ma J."/>
        </authorList>
    </citation>
    <scope>NUCLEOTIDE SEQUENCE [LARGE SCALE GENOMIC DNA]</scope>
    <source>
        <strain evidence="2">JCM 17452</strain>
    </source>
</reference>
<dbReference type="Proteomes" id="UP001500027">
    <property type="component" value="Unassembled WGS sequence"/>
</dbReference>
<dbReference type="Pfam" id="PF13585">
    <property type="entry name" value="CHU_C"/>
    <property type="match status" value="1"/>
</dbReference>
<evidence type="ECO:0000313" key="2">
    <source>
        <dbReference type="Proteomes" id="UP001500027"/>
    </source>
</evidence>
<evidence type="ECO:0000313" key="1">
    <source>
        <dbReference type="EMBL" id="GAA4270337.1"/>
    </source>
</evidence>
<gene>
    <name evidence="1" type="ORF">GCM10022257_24380</name>
</gene>
<dbReference type="EMBL" id="BAABAV010000003">
    <property type="protein sequence ID" value="GAA4270337.1"/>
    <property type="molecule type" value="Genomic_DNA"/>
</dbReference>
<keyword evidence="2" id="KW-1185">Reference proteome</keyword>
<proteinExistence type="predicted"/>
<accession>A0ABP8EE11</accession>